<dbReference type="AlphaFoldDB" id="A0A532UU04"/>
<dbReference type="InterPro" id="IPR026444">
    <property type="entry name" value="Secre_tail"/>
</dbReference>
<dbReference type="NCBIfam" id="TIGR04183">
    <property type="entry name" value="Por_Secre_tail"/>
    <property type="match status" value="1"/>
</dbReference>
<accession>A0A532UU04</accession>
<evidence type="ECO:0000313" key="1">
    <source>
        <dbReference type="EMBL" id="TKJ38435.1"/>
    </source>
</evidence>
<sequence length="658" mass="69465">MRRSFTAFILIAILTSISSAQLSGPLSGTYGPGSFAIIGDISVLEGDSLVILPGTSFLFGSYTSLNFEVYGYLYAVGTEADSIYLMPEIPAYSWHGVDFNDSCDDSSRLGYCQISGSNASGVDCFSSGPTIANCSIYDNTGNFGGGLYSSNGGSPKIYDCVVSGNASNVCGAGMWASSSDIVIDNCIFTGNNAGNSAGGIYCYQSSALITNCTVTENTSTAGAGGIFCRGTNQVISNCTISGNSTETIGGGICCNNATTVIDHCTITDNYAGIAGGGIEAYISTPTIENCTISGNMTPGAGGGIESYDSSPIIINTIVEGNFGQGGIYFFNGLGADVTYCDFNDNEGGDFIGYYLPELGQITAVNANGDSCDMFCNIFEDPVFYATSGDSAYFLNPDSPCIDAGDPDPQYTDPDGTVADIGAHYYHQESTSPITITLTPYNPPITIPAAGGSLDYNIGLSNNEPAAQNFDLWIMVILPNGTQYGPVLGPVDLTLDGNTSVARDRNQVVPGNAPEGTYTYEGRVGIYPDIVWDTDSFPFEKLGTDFSGNATGWFNSGEEFHSIEETYTEANPDDLPLLSAYPNPFNLSTVFGFTLRQDAYIELSLFDIAGNLVCTVEEGNFLQGYHEISFDATDLSSGIYVSRLRAENTCISSRVILIK</sequence>
<protein>
    <recommendedName>
        <fullName evidence="3">Secretion system C-terminal sorting domain-containing protein</fullName>
    </recommendedName>
</protein>
<comment type="caution">
    <text evidence="1">The sequence shown here is derived from an EMBL/GenBank/DDBJ whole genome shotgun (WGS) entry which is preliminary data.</text>
</comment>
<name>A0A532UU04_UNCL8</name>
<organism evidence="1 2">
    <name type="scientific">candidate division LCP-89 bacterium B3_LCP</name>
    <dbReference type="NCBI Taxonomy" id="2012998"/>
    <lineage>
        <taxon>Bacteria</taxon>
        <taxon>Pseudomonadati</taxon>
        <taxon>Bacteria division LCP-89</taxon>
    </lineage>
</organism>
<dbReference type="Gene3D" id="2.60.40.3880">
    <property type="match status" value="1"/>
</dbReference>
<gene>
    <name evidence="1" type="ORF">CEE37_13030</name>
</gene>
<dbReference type="InterPro" id="IPR012334">
    <property type="entry name" value="Pectin_lyas_fold"/>
</dbReference>
<dbReference type="InterPro" id="IPR011050">
    <property type="entry name" value="Pectin_lyase_fold/virulence"/>
</dbReference>
<dbReference type="EMBL" id="NJBN01000010">
    <property type="protein sequence ID" value="TKJ38435.1"/>
    <property type="molecule type" value="Genomic_DNA"/>
</dbReference>
<dbReference type="Proteomes" id="UP000319619">
    <property type="component" value="Unassembled WGS sequence"/>
</dbReference>
<reference evidence="1 2" key="1">
    <citation type="submission" date="2017-06" db="EMBL/GenBank/DDBJ databases">
        <title>Novel microbial phyla capable of carbon fixation and sulfur reduction in deep-sea sediments.</title>
        <authorList>
            <person name="Huang J."/>
            <person name="Baker B."/>
            <person name="Wang Y."/>
        </authorList>
    </citation>
    <scope>NUCLEOTIDE SEQUENCE [LARGE SCALE GENOMIC DNA]</scope>
    <source>
        <strain evidence="1">B3_LCP</strain>
    </source>
</reference>
<evidence type="ECO:0000313" key="2">
    <source>
        <dbReference type="Proteomes" id="UP000319619"/>
    </source>
</evidence>
<dbReference type="PANTHER" id="PTHR11319:SF35">
    <property type="entry name" value="OUTER MEMBRANE PROTEIN PMPC-RELATED"/>
    <property type="match status" value="1"/>
</dbReference>
<proteinExistence type="predicted"/>
<dbReference type="SMART" id="SM00710">
    <property type="entry name" value="PbH1"/>
    <property type="match status" value="6"/>
</dbReference>
<dbReference type="Gene3D" id="2.160.20.10">
    <property type="entry name" value="Single-stranded right-handed beta-helix, Pectin lyase-like"/>
    <property type="match status" value="1"/>
</dbReference>
<dbReference type="InterPro" id="IPR006626">
    <property type="entry name" value="PbH1"/>
</dbReference>
<evidence type="ECO:0008006" key="3">
    <source>
        <dbReference type="Google" id="ProtNLM"/>
    </source>
</evidence>
<dbReference type="PANTHER" id="PTHR11319">
    <property type="entry name" value="G PROTEIN-COUPLED RECEPTOR-RELATED"/>
    <property type="match status" value="1"/>
</dbReference>
<dbReference type="SUPFAM" id="SSF51126">
    <property type="entry name" value="Pectin lyase-like"/>
    <property type="match status" value="2"/>
</dbReference>